<proteinExistence type="predicted"/>
<dbReference type="InterPro" id="IPR045749">
    <property type="entry name" value="DUF6090"/>
</dbReference>
<dbReference type="KEGG" id="marb:CJ263_17145"/>
<reference evidence="1 2" key="1">
    <citation type="submission" date="2017-08" db="EMBL/GenBank/DDBJ databases">
        <title>The complete genome sequence of Maribacter sp. B1, isolated from deep-sea sediment.</title>
        <authorList>
            <person name="Wu Y.-H."/>
            <person name="Cheng H."/>
            <person name="Xu X.-W."/>
        </authorList>
    </citation>
    <scope>NUCLEOTIDE SEQUENCE [LARGE SCALE GENOMIC DNA]</scope>
    <source>
        <strain evidence="1 2">B1</strain>
    </source>
</reference>
<dbReference type="RefSeq" id="WP_094998389.1">
    <property type="nucleotide sequence ID" value="NZ_BMJL01000005.1"/>
</dbReference>
<protein>
    <submittedName>
        <fullName evidence="1">Uncharacterized protein</fullName>
    </submittedName>
</protein>
<dbReference type="EMBL" id="CP022957">
    <property type="protein sequence ID" value="ASV31802.1"/>
    <property type="molecule type" value="Genomic_DNA"/>
</dbReference>
<evidence type="ECO:0000313" key="2">
    <source>
        <dbReference type="Proteomes" id="UP000215244"/>
    </source>
</evidence>
<name>A0A223V918_9FLAO</name>
<sequence>MIKFFRKIRQNLLSEGKTTKYLKYALGEIILVVIGILIALQVNTWNEKRKNNAKEQTLLLALQQEFDGNLQRLKNTITVNNERITNCLLLLHELAPEKSSLSHSQISKLWLNALSKDAVYRPSLGVLNEAIASGNLSVIHNREITTFLSAWESELDRISIQETAVKDQRLLCFERSKEIGNMRMILQAIENDLGKELQESPFEDTNKDLLRSKAFESDLVTFLGTANHLESGFLIPLKERLEHFLTLVKKELDHD</sequence>
<dbReference type="Pfam" id="PF19578">
    <property type="entry name" value="DUF6090"/>
    <property type="match status" value="1"/>
</dbReference>
<evidence type="ECO:0000313" key="1">
    <source>
        <dbReference type="EMBL" id="ASV31802.1"/>
    </source>
</evidence>
<dbReference type="OrthoDB" id="821805at2"/>
<organism evidence="1 2">
    <name type="scientific">Maribacter cobaltidurans</name>
    <dbReference type="NCBI Taxonomy" id="1178778"/>
    <lineage>
        <taxon>Bacteria</taxon>
        <taxon>Pseudomonadati</taxon>
        <taxon>Bacteroidota</taxon>
        <taxon>Flavobacteriia</taxon>
        <taxon>Flavobacteriales</taxon>
        <taxon>Flavobacteriaceae</taxon>
        <taxon>Maribacter</taxon>
    </lineage>
</organism>
<dbReference type="AlphaFoldDB" id="A0A223V918"/>
<dbReference type="Proteomes" id="UP000215244">
    <property type="component" value="Chromosome"/>
</dbReference>
<gene>
    <name evidence="1" type="ORF">CJ263_17145</name>
</gene>
<keyword evidence="2" id="KW-1185">Reference proteome</keyword>
<accession>A0A223V918</accession>